<evidence type="ECO:0000256" key="2">
    <source>
        <dbReference type="ARBA" id="ARBA00022741"/>
    </source>
</evidence>
<dbReference type="PROSITE" id="PS51755">
    <property type="entry name" value="OMPR_PHOB"/>
    <property type="match status" value="1"/>
</dbReference>
<dbReference type="PROSITE" id="PS50005">
    <property type="entry name" value="TPR"/>
    <property type="match status" value="1"/>
</dbReference>
<keyword evidence="5" id="KW-0802">TPR repeat</keyword>
<dbReference type="InterPro" id="IPR011717">
    <property type="entry name" value="TPR-4"/>
</dbReference>
<feature type="compositionally biased region" description="Basic and acidic residues" evidence="7">
    <location>
        <begin position="351"/>
        <end position="360"/>
    </location>
</feature>
<dbReference type="Pfam" id="PF00486">
    <property type="entry name" value="Trans_reg_C"/>
    <property type="match status" value="1"/>
</dbReference>
<dbReference type="SMART" id="SM00028">
    <property type="entry name" value="TPR"/>
    <property type="match status" value="8"/>
</dbReference>
<dbReference type="InterPro" id="IPR005158">
    <property type="entry name" value="BTAD"/>
</dbReference>
<keyword evidence="3" id="KW-0067">ATP-binding</keyword>
<dbReference type="InterPro" id="IPR019734">
    <property type="entry name" value="TPR_rpt"/>
</dbReference>
<dbReference type="InterPro" id="IPR011990">
    <property type="entry name" value="TPR-like_helical_dom_sf"/>
</dbReference>
<dbReference type="EMBL" id="AP019377">
    <property type="protein sequence ID" value="BBH94787.1"/>
    <property type="molecule type" value="Genomic_DNA"/>
</dbReference>
<evidence type="ECO:0000256" key="5">
    <source>
        <dbReference type="PROSITE-ProRule" id="PRU00339"/>
    </source>
</evidence>
<organism evidence="9">
    <name type="scientific">Thermogemmatispora argillosa</name>
    <dbReference type="NCBI Taxonomy" id="2045280"/>
    <lineage>
        <taxon>Bacteria</taxon>
        <taxon>Bacillati</taxon>
        <taxon>Chloroflexota</taxon>
        <taxon>Ktedonobacteria</taxon>
        <taxon>Thermogemmatisporales</taxon>
        <taxon>Thermogemmatisporaceae</taxon>
        <taxon>Thermogemmatispora</taxon>
    </lineage>
</organism>
<evidence type="ECO:0000256" key="3">
    <source>
        <dbReference type="ARBA" id="ARBA00022840"/>
    </source>
</evidence>
<dbReference type="InterPro" id="IPR016032">
    <property type="entry name" value="Sig_transdc_resp-reg_C-effctor"/>
</dbReference>
<dbReference type="GO" id="GO:0004016">
    <property type="term" value="F:adenylate cyclase activity"/>
    <property type="evidence" value="ECO:0007669"/>
    <property type="project" value="TreeGrafter"/>
</dbReference>
<dbReference type="InterPro" id="IPR001867">
    <property type="entry name" value="OmpR/PhoB-type_DNA-bd"/>
</dbReference>
<accession>A0A455T2M3</accession>
<dbReference type="Gene3D" id="1.10.10.10">
    <property type="entry name" value="Winged helix-like DNA-binding domain superfamily/Winged helix DNA-binding domain"/>
    <property type="match status" value="1"/>
</dbReference>
<dbReference type="Pfam" id="PF13424">
    <property type="entry name" value="TPR_12"/>
    <property type="match status" value="1"/>
</dbReference>
<reference evidence="9" key="1">
    <citation type="submission" date="2018-12" db="EMBL/GenBank/DDBJ databases">
        <title>Novel natural products biosynthetic potential of the class Ktedonobacteria.</title>
        <authorList>
            <person name="Zheng Y."/>
            <person name="Saitou A."/>
            <person name="Wang C.M."/>
            <person name="Toyoda A."/>
            <person name="Minakuchi Y."/>
            <person name="Sekiguchi Y."/>
            <person name="Ueda K."/>
            <person name="Takano H."/>
            <person name="Sakai Y."/>
            <person name="Yokota A."/>
            <person name="Yabe S."/>
        </authorList>
    </citation>
    <scope>NUCLEOTIDE SEQUENCE</scope>
    <source>
        <strain evidence="9">A3-2</strain>
    </source>
</reference>
<keyword evidence="4 6" id="KW-0238">DNA-binding</keyword>
<dbReference type="Pfam" id="PF13191">
    <property type="entry name" value="AAA_16"/>
    <property type="match status" value="1"/>
</dbReference>
<dbReference type="GO" id="GO:0000160">
    <property type="term" value="P:phosphorelay signal transduction system"/>
    <property type="evidence" value="ECO:0007669"/>
    <property type="project" value="InterPro"/>
</dbReference>
<dbReference type="InterPro" id="IPR036388">
    <property type="entry name" value="WH-like_DNA-bd_sf"/>
</dbReference>
<gene>
    <name evidence="9" type="ORF">KTA_29860</name>
</gene>
<dbReference type="SUPFAM" id="SSF46894">
    <property type="entry name" value="C-terminal effector domain of the bipartite response regulators"/>
    <property type="match status" value="1"/>
</dbReference>
<dbReference type="PANTHER" id="PTHR16305">
    <property type="entry name" value="TESTICULAR SOLUBLE ADENYLYL CYCLASE"/>
    <property type="match status" value="1"/>
</dbReference>
<evidence type="ECO:0000256" key="1">
    <source>
        <dbReference type="ARBA" id="ARBA00005820"/>
    </source>
</evidence>
<dbReference type="InterPro" id="IPR027417">
    <property type="entry name" value="P-loop_NTPase"/>
</dbReference>
<dbReference type="Pfam" id="PF07721">
    <property type="entry name" value="TPR_4"/>
    <property type="match status" value="1"/>
</dbReference>
<protein>
    <recommendedName>
        <fullName evidence="8">OmpR/PhoB-type domain-containing protein</fullName>
    </recommendedName>
</protein>
<sequence>MSTKVTYHQQISFCGKPRCRKCNMGIGHGPYWYAYKTVNGRTTRTYIGKTLPPDVQPEQIQTWIAGRPAQDDDPALLRVSMLGRFELERRVGRNWQTVEDARWHHQRQRQLLALLLLSPGRKLGREQIMEALWPGLDPETAAARLDRTVYSLRRILEPALPRASISHLLRTEHEGLALADQHEIWTDSDAFELLLMQAHEEQRSASEREHLLEEAVALYANDLLPEMSDVPWVVPRRDMLRRHWMGALLELADLRLAREAYAAVIEPMDRLLAADDTNEAAVQRLIIALTAQGRRAEAMRVYHRLVEALRRAHDIEPLAETRRLYEEVRRGSVNVRGLPPVPLTSLLEVEGRGQEGRDGRSQVQVGRQHQSPLVGRKEELETLRTVMQTCEQQRRVRLGNRRRALLSPFDQPRQPQCVLLAGEAGIGKTRLAEEVGREAQQRGWVIAWSRVYAQESSVPYRPWTEVLRNAQSRGLWQIQEISHRPLLYQPLSILLPELNALPHVEFVNPLSPEDEQRRLWEATLDLLTMISERTPLLIVLDDMHWADPSSCELLAYLVRHLQQRAMMVIATYRDTELPEDHPLRTLLPHLQREQVALRLEVEPLSEEQIASLVAHLPEPLVHYIQKQAGGNPFFAEELARTLAGASPEVVQQLLTEMRGKGREQELARTMPLPETIAAVLDLRLRRLSPACQRLLSNASILEGAFEFGEVLQLEQLGGSSIDEATLLDLLEEALREGVLVEEGAGTRISYHFWHPLLGLHLYQRLSGARRTSLHRRAAQVLERKYAGREAEGAATITQHLVKGGGEAAAITRYAELAGDHAYALSSYGEAEYYYRLAIQYLQESQGRPLAAWSQEERLHLADLYELLAYSLRVQGKSEEARRFYERLLEVRNYQRQPATPEEALYEAQYQAMIWVEIGWTWYDASDTEEATRCCERSAQILREARIEKSPAWASIYRQQSYIAWQMGNYQLAIQAANHALDLFRQKLEHPAIRLPLDKPLRGTNINSSLMGDQVDIALTHRLLGSIAITIGKLKEALYHLNISLTIFEKYSCFRDIAATCCNIGHTYLTIGQYKSAQAAFRRALMLAERLGNNQLRAVTTSNLGLLAVRLGDLERAEMELKKGLELARNTSDKVYLCLWNAFLAVILQRRSKIRDALSAIRKAFSLARSINLIPFMGFVLVSLARMRLTHATLVLGVDTLTEQQVAPNSTDYNKYIKCLMKAQKLLERALSLDELDSETRNEGQLILAEVLFLLGDREEAKTLIEKLLQEISEEESVWEFAKAQFIKGIISLTSLTEKSFEDHIKQSLDIFLRRDMILEYASSLYTLGTLLLRSFQGPSRERQRGISYLNDACSIFEKCHATLDQQAAERVLHRLGRV</sequence>
<dbReference type="Gene3D" id="3.40.50.300">
    <property type="entry name" value="P-loop containing nucleotide triphosphate hydrolases"/>
    <property type="match status" value="1"/>
</dbReference>
<evidence type="ECO:0000256" key="7">
    <source>
        <dbReference type="SAM" id="MobiDB-lite"/>
    </source>
</evidence>
<feature type="repeat" description="TPR" evidence="5">
    <location>
        <begin position="1057"/>
        <end position="1090"/>
    </location>
</feature>
<feature type="compositionally biased region" description="Polar residues" evidence="7">
    <location>
        <begin position="361"/>
        <end position="371"/>
    </location>
</feature>
<keyword evidence="2" id="KW-0547">Nucleotide-binding</keyword>
<dbReference type="Gene3D" id="1.25.40.10">
    <property type="entry name" value="Tetratricopeptide repeat domain"/>
    <property type="match status" value="3"/>
</dbReference>
<dbReference type="GO" id="GO:0006355">
    <property type="term" value="P:regulation of DNA-templated transcription"/>
    <property type="evidence" value="ECO:0007669"/>
    <property type="project" value="InterPro"/>
</dbReference>
<dbReference type="GO" id="GO:0042802">
    <property type="term" value="F:identical protein binding"/>
    <property type="evidence" value="ECO:0007669"/>
    <property type="project" value="InterPro"/>
</dbReference>
<name>A0A455T2M3_9CHLR</name>
<feature type="region of interest" description="Disordered" evidence="7">
    <location>
        <begin position="351"/>
        <end position="376"/>
    </location>
</feature>
<comment type="similarity">
    <text evidence="1">Belongs to the AfsR/DnrI/RedD regulatory family.</text>
</comment>
<dbReference type="SUPFAM" id="SSF48452">
    <property type="entry name" value="TPR-like"/>
    <property type="match status" value="3"/>
</dbReference>
<evidence type="ECO:0000256" key="6">
    <source>
        <dbReference type="PROSITE-ProRule" id="PRU01091"/>
    </source>
</evidence>
<feature type="domain" description="OmpR/PhoB-type" evidence="8">
    <location>
        <begin position="74"/>
        <end position="180"/>
    </location>
</feature>
<dbReference type="SMART" id="SM01043">
    <property type="entry name" value="BTAD"/>
    <property type="match status" value="1"/>
</dbReference>
<dbReference type="InterPro" id="IPR041664">
    <property type="entry name" value="AAA_16"/>
</dbReference>
<dbReference type="Pfam" id="PF20586">
    <property type="entry name" value="DUF6788"/>
    <property type="match status" value="1"/>
</dbReference>
<dbReference type="GO" id="GO:0005737">
    <property type="term" value="C:cytoplasm"/>
    <property type="evidence" value="ECO:0007669"/>
    <property type="project" value="TreeGrafter"/>
</dbReference>
<dbReference type="SMART" id="SM00862">
    <property type="entry name" value="Trans_reg_C"/>
    <property type="match status" value="1"/>
</dbReference>
<evidence type="ECO:0000259" key="8">
    <source>
        <dbReference type="PROSITE" id="PS51755"/>
    </source>
</evidence>
<dbReference type="GO" id="GO:0003677">
    <property type="term" value="F:DNA binding"/>
    <property type="evidence" value="ECO:0007669"/>
    <property type="project" value="UniProtKB-UniRule"/>
</dbReference>
<evidence type="ECO:0000313" key="9">
    <source>
        <dbReference type="EMBL" id="BBH94787.1"/>
    </source>
</evidence>
<evidence type="ECO:0000256" key="4">
    <source>
        <dbReference type="ARBA" id="ARBA00023125"/>
    </source>
</evidence>
<dbReference type="InterPro" id="IPR046738">
    <property type="entry name" value="DUF6788"/>
</dbReference>
<dbReference type="GO" id="GO:0005524">
    <property type="term" value="F:ATP binding"/>
    <property type="evidence" value="ECO:0007669"/>
    <property type="project" value="UniProtKB-KW"/>
</dbReference>
<feature type="DNA-binding region" description="OmpR/PhoB-type" evidence="6">
    <location>
        <begin position="74"/>
        <end position="180"/>
    </location>
</feature>
<dbReference type="SUPFAM" id="SSF52540">
    <property type="entry name" value="P-loop containing nucleoside triphosphate hydrolases"/>
    <property type="match status" value="1"/>
</dbReference>
<dbReference type="Pfam" id="PF03704">
    <property type="entry name" value="BTAD"/>
    <property type="match status" value="1"/>
</dbReference>
<dbReference type="PANTHER" id="PTHR16305:SF28">
    <property type="entry name" value="GUANYLATE CYCLASE DOMAIN-CONTAINING PROTEIN"/>
    <property type="match status" value="1"/>
</dbReference>
<proteinExistence type="inferred from homology"/>